<dbReference type="InterPro" id="IPR011990">
    <property type="entry name" value="TPR-like_helical_dom_sf"/>
</dbReference>
<organism evidence="5">
    <name type="scientific">Salpingoeca rosetta (strain ATCC 50818 / BSB-021)</name>
    <dbReference type="NCBI Taxonomy" id="946362"/>
    <lineage>
        <taxon>Eukaryota</taxon>
        <taxon>Choanoflagellata</taxon>
        <taxon>Craspedida</taxon>
        <taxon>Salpingoecidae</taxon>
        <taxon>Salpingoeca</taxon>
    </lineage>
</organism>
<evidence type="ECO:0000313" key="4">
    <source>
        <dbReference type="EMBL" id="EGD74996.1"/>
    </source>
</evidence>
<evidence type="ECO:0000313" key="5">
    <source>
        <dbReference type="Proteomes" id="UP000007799"/>
    </source>
</evidence>
<feature type="compositionally biased region" description="Pro residues" evidence="1">
    <location>
        <begin position="179"/>
        <end position="191"/>
    </location>
</feature>
<protein>
    <recommendedName>
        <fullName evidence="6">PIN domain-containing protein</fullName>
    </recommendedName>
</protein>
<feature type="domain" description="DNA/RNA-binding" evidence="2">
    <location>
        <begin position="202"/>
        <end position="502"/>
    </location>
</feature>
<evidence type="ECO:0000259" key="3">
    <source>
        <dbReference type="Pfam" id="PF13638"/>
    </source>
</evidence>
<dbReference type="SUPFAM" id="SSF48452">
    <property type="entry name" value="TPR-like"/>
    <property type="match status" value="1"/>
</dbReference>
<dbReference type="GO" id="GO:0042162">
    <property type="term" value="F:telomeric DNA binding"/>
    <property type="evidence" value="ECO:0007669"/>
    <property type="project" value="TreeGrafter"/>
</dbReference>
<dbReference type="GO" id="GO:0000184">
    <property type="term" value="P:nuclear-transcribed mRNA catabolic process, nonsense-mediated decay"/>
    <property type="evidence" value="ECO:0007669"/>
    <property type="project" value="TreeGrafter"/>
</dbReference>
<dbReference type="Pfam" id="PF10373">
    <property type="entry name" value="EST1_DNA_bind"/>
    <property type="match status" value="1"/>
</dbReference>
<feature type="domain" description="PIN" evidence="3">
    <location>
        <begin position="586"/>
        <end position="724"/>
    </location>
</feature>
<accession>F2UEE5</accession>
<sequence length="743" mass="82399">MEKADSILRRLKEHGKSVHKAVSRVRTQQDLFTDAILHQRAKLLEKAKWLLFNHPALFRDEQLASFVWKYAFYNIVSVWRGLTRRQRNEQAHEGQTQAAHSASLDPQLGSFLLQAIGWFDAVLVGLSSMIAFPLDEPERAPPILPTSRPDPIPLAAITIAHTIHVCLGDLHRYAYQELLPPPPSSPSPSPSPSCEYHRRASATSYRRARRLSPSSAHPWSQLAMLVPTQHHNHQHAAGMRGRAMKLYCLARSCTTTPPHTPAAVDALSALVKTLPTIGDLQSYHHTMPPVELSFAHLLAVTRMILDQDSFPGEREFHGVGAFFHQSLLQLMSSSFAFNSFRPRPDSDCDDRIVYTEDVFELCFAAVFCSHSSRHVPTKDTAAVIFALTTFVQVLTFTQRLIHSSPAIDETASRLLGVARLACVWMEADTMTNWTAQNSEHPLLQQLWTCVGLLVNTCADKIASPSSSSSSPLSRELHDIKRACVLVDEDVELIGCTALHHRHAPGLHQHHRHALGLFVFPSTSPLAFLIAEDDGIHFITREEAERRARQRKNNLLFRLSSQHQQHQLAEMQTQVKRLQATSSLVVVTDADSFASHPYKVKKLVTGRQFIVAVPVVTLDGLDALKSGEERINKGARTANHLLGKWLEEGSSVVEVQGRDTDAPARARGDDDDSGGNDGSNEDHGRLLSFAAAVAAERNHAHDSVTIITSDQRLANTARERGFNAQPLVEFTSAVSKQNEPGTTT</sequence>
<dbReference type="Gene3D" id="1.25.40.10">
    <property type="entry name" value="Tetratricopeptide repeat domain"/>
    <property type="match status" value="1"/>
</dbReference>
<reference evidence="4" key="1">
    <citation type="submission" date="2009-08" db="EMBL/GenBank/DDBJ databases">
        <title>Annotation of Salpingoeca rosetta.</title>
        <authorList>
            <consortium name="The Broad Institute Genome Sequencing Platform"/>
            <person name="Russ C."/>
            <person name="Cuomo C."/>
            <person name="Burger G."/>
            <person name="Gray M.W."/>
            <person name="Holland P.W.H."/>
            <person name="King N."/>
            <person name="Lang F.B.F."/>
            <person name="Roger A.J."/>
            <person name="Ruiz-Trillo I."/>
            <person name="Young S.K."/>
            <person name="Zeng Q."/>
            <person name="Gargeya S."/>
            <person name="Alvarado L."/>
            <person name="Berlin A."/>
            <person name="Chapman S.B."/>
            <person name="Chen Z."/>
            <person name="Freedman E."/>
            <person name="Gellesch M."/>
            <person name="Goldberg J."/>
            <person name="Griggs A."/>
            <person name="Gujja S."/>
            <person name="Heilman E."/>
            <person name="Heiman D."/>
            <person name="Howarth C."/>
            <person name="Mehta T."/>
            <person name="Neiman D."/>
            <person name="Pearson M."/>
            <person name="Roberts A."/>
            <person name="Saif S."/>
            <person name="Shea T."/>
            <person name="Shenoy N."/>
            <person name="Sisk P."/>
            <person name="Stolte C."/>
            <person name="Sykes S."/>
            <person name="White J."/>
            <person name="Yandava C."/>
            <person name="Haas B."/>
            <person name="Nusbaum C."/>
            <person name="Birren B."/>
        </authorList>
    </citation>
    <scope>NUCLEOTIDE SEQUENCE [LARGE SCALE GENOMIC DNA]</scope>
    <source>
        <strain evidence="4">ATCC 50818</strain>
    </source>
</reference>
<dbReference type="InterPro" id="IPR002716">
    <property type="entry name" value="PIN_dom"/>
</dbReference>
<dbReference type="RefSeq" id="XP_012493090.1">
    <property type="nucleotide sequence ID" value="XM_012637636.1"/>
</dbReference>
<keyword evidence="5" id="KW-1185">Reference proteome</keyword>
<dbReference type="InterPro" id="IPR018834">
    <property type="entry name" value="DNA/RNA-bd_Est1-type"/>
</dbReference>
<feature type="region of interest" description="Disordered" evidence="1">
    <location>
        <begin position="178"/>
        <end position="199"/>
    </location>
</feature>
<dbReference type="GO" id="GO:0005697">
    <property type="term" value="C:telomerase holoenzyme complex"/>
    <property type="evidence" value="ECO:0007669"/>
    <property type="project" value="TreeGrafter"/>
</dbReference>
<name>F2UEE5_SALR5</name>
<evidence type="ECO:0000256" key="1">
    <source>
        <dbReference type="SAM" id="MobiDB-lite"/>
    </source>
</evidence>
<dbReference type="GO" id="GO:0070034">
    <property type="term" value="F:telomerase RNA binding"/>
    <property type="evidence" value="ECO:0007669"/>
    <property type="project" value="TreeGrafter"/>
</dbReference>
<dbReference type="AlphaFoldDB" id="F2UEE5"/>
<dbReference type="KEGG" id="sre:PTSG_12557"/>
<dbReference type="PANTHER" id="PTHR15696:SF0">
    <property type="entry name" value="TELOMERASE-BINDING PROTEIN EST1A"/>
    <property type="match status" value="1"/>
</dbReference>
<dbReference type="Proteomes" id="UP000007799">
    <property type="component" value="Unassembled WGS sequence"/>
</dbReference>
<dbReference type="EMBL" id="GL832970">
    <property type="protein sequence ID" value="EGD74995.1"/>
    <property type="molecule type" value="Genomic_DNA"/>
</dbReference>
<evidence type="ECO:0008006" key="6">
    <source>
        <dbReference type="Google" id="ProtNLM"/>
    </source>
</evidence>
<dbReference type="RefSeq" id="XP_004992640.1">
    <property type="nucleotide sequence ID" value="XM_004992583.1"/>
</dbReference>
<proteinExistence type="predicted"/>
<evidence type="ECO:0000259" key="2">
    <source>
        <dbReference type="Pfam" id="PF10373"/>
    </source>
</evidence>
<feature type="region of interest" description="Disordered" evidence="1">
    <location>
        <begin position="653"/>
        <end position="682"/>
    </location>
</feature>
<dbReference type="InterPro" id="IPR045153">
    <property type="entry name" value="Est1/Ebs1-like"/>
</dbReference>
<feature type="compositionally biased region" description="Basic and acidic residues" evidence="1">
    <location>
        <begin position="655"/>
        <end position="667"/>
    </location>
</feature>
<gene>
    <name evidence="4" type="ORF">PTSG_12557</name>
</gene>
<dbReference type="GeneID" id="24366383"/>
<dbReference type="Gene3D" id="3.40.50.1010">
    <property type="entry name" value="5'-nuclease"/>
    <property type="match status" value="1"/>
</dbReference>
<dbReference type="Pfam" id="PF13638">
    <property type="entry name" value="PIN_4"/>
    <property type="match status" value="1"/>
</dbReference>
<dbReference type="PANTHER" id="PTHR15696">
    <property type="entry name" value="SMG-7 SUPPRESSOR WITH MORPHOLOGICAL EFFECT ON GENITALIA PROTEIN 7"/>
    <property type="match status" value="1"/>
</dbReference>
<dbReference type="EMBL" id="GL832970">
    <property type="protein sequence ID" value="EGD74996.1"/>
    <property type="molecule type" value="Genomic_DNA"/>
</dbReference>